<evidence type="ECO:0000256" key="3">
    <source>
        <dbReference type="ARBA" id="ARBA00022793"/>
    </source>
</evidence>
<name>A0A0K6HTV8_9BURK</name>
<accession>A0A0K6HTV8</accession>
<evidence type="ECO:0000256" key="7">
    <source>
        <dbReference type="ARBA" id="ARBA00050464"/>
    </source>
</evidence>
<dbReference type="InterPro" id="IPR009006">
    <property type="entry name" value="Ala_racemase/Decarboxylase_C"/>
</dbReference>
<evidence type="ECO:0000256" key="11">
    <source>
        <dbReference type="ARBA" id="ARBA00074972"/>
    </source>
</evidence>
<evidence type="ECO:0000256" key="8">
    <source>
        <dbReference type="ARBA" id="ARBA00060643"/>
    </source>
</evidence>
<dbReference type="RefSeq" id="WP_055449536.1">
    <property type="nucleotide sequence ID" value="NZ_CYHF01000002.1"/>
</dbReference>
<protein>
    <recommendedName>
        <fullName evidence="11 12">Diaminopimelate decarboxylase</fullName>
        <shortName evidence="12">DAP decarboxylase</shortName>
        <shortName evidence="12">DAPDC</shortName>
        <ecNumber evidence="10 12">4.1.1.20</ecNumber>
    </recommendedName>
</protein>
<evidence type="ECO:0000256" key="6">
    <source>
        <dbReference type="ARBA" id="ARBA00023239"/>
    </source>
</evidence>
<feature type="domain" description="Orn/DAP/Arg decarboxylase 2 N-terminal" evidence="16">
    <location>
        <begin position="48"/>
        <end position="295"/>
    </location>
</feature>
<dbReference type="FunFam" id="2.40.37.10:FF:000003">
    <property type="entry name" value="Diaminopimelate decarboxylase"/>
    <property type="match status" value="1"/>
</dbReference>
<feature type="domain" description="Orn/DAP/Arg decarboxylase 2 C-terminal" evidence="15">
    <location>
        <begin position="41"/>
        <end position="384"/>
    </location>
</feature>
<dbReference type="PROSITE" id="PS00878">
    <property type="entry name" value="ODR_DC_2_1"/>
    <property type="match status" value="1"/>
</dbReference>
<feature type="modified residue" description="N6-(pyridoxal phosphate)lysine" evidence="12 13">
    <location>
        <position position="73"/>
    </location>
</feature>
<reference evidence="18" key="1">
    <citation type="submission" date="2015-08" db="EMBL/GenBank/DDBJ databases">
        <authorList>
            <person name="Varghese N."/>
        </authorList>
    </citation>
    <scope>NUCLEOTIDE SEQUENCE [LARGE SCALE GENOMIC DNA]</scope>
    <source>
        <strain evidence="18">DSM 18181</strain>
    </source>
</reference>
<dbReference type="Gene3D" id="2.40.37.10">
    <property type="entry name" value="Lyase, Ornithine Decarboxylase, Chain A, domain 1"/>
    <property type="match status" value="1"/>
</dbReference>
<dbReference type="PANTHER" id="PTHR43727">
    <property type="entry name" value="DIAMINOPIMELATE DECARBOXYLASE"/>
    <property type="match status" value="1"/>
</dbReference>
<dbReference type="GO" id="GO:0009089">
    <property type="term" value="P:lysine biosynthetic process via diaminopimelate"/>
    <property type="evidence" value="ECO:0007669"/>
    <property type="project" value="UniProtKB-UniRule"/>
</dbReference>
<dbReference type="InterPro" id="IPR022643">
    <property type="entry name" value="De-COase2_C"/>
</dbReference>
<evidence type="ECO:0000256" key="10">
    <source>
        <dbReference type="ARBA" id="ARBA00066427"/>
    </source>
</evidence>
<evidence type="ECO:0000256" key="5">
    <source>
        <dbReference type="ARBA" id="ARBA00023154"/>
    </source>
</evidence>
<dbReference type="SUPFAM" id="SSF51419">
    <property type="entry name" value="PLP-binding barrel"/>
    <property type="match status" value="1"/>
</dbReference>
<comment type="pathway">
    <text evidence="8 12 14">Amino-acid biosynthesis; L-lysine biosynthesis via DAP pathway; L-lysine from DL-2,6-diaminopimelate: step 1/1.</text>
</comment>
<keyword evidence="5 12" id="KW-0457">Lysine biosynthesis</keyword>
<dbReference type="CDD" id="cd06828">
    <property type="entry name" value="PLPDE_III_DapDC"/>
    <property type="match status" value="1"/>
</dbReference>
<dbReference type="PRINTS" id="PR01181">
    <property type="entry name" value="DAPDCRBXLASE"/>
</dbReference>
<evidence type="ECO:0000256" key="1">
    <source>
        <dbReference type="ARBA" id="ARBA00001933"/>
    </source>
</evidence>
<comment type="function">
    <text evidence="12">Specifically catalyzes the decarboxylation of meso-diaminopimelate (meso-DAP) to L-lysine.</text>
</comment>
<dbReference type="InterPro" id="IPR022644">
    <property type="entry name" value="De-COase2_N"/>
</dbReference>
<feature type="binding site" evidence="12">
    <location>
        <position position="328"/>
    </location>
    <ligand>
        <name>substrate</name>
    </ligand>
</feature>
<dbReference type="EMBL" id="CYHF01000002">
    <property type="protein sequence ID" value="CUA94360.1"/>
    <property type="molecule type" value="Genomic_DNA"/>
</dbReference>
<evidence type="ECO:0000256" key="14">
    <source>
        <dbReference type="RuleBase" id="RU003738"/>
    </source>
</evidence>
<dbReference type="PRINTS" id="PR01179">
    <property type="entry name" value="ODADCRBXLASE"/>
</dbReference>
<dbReference type="UniPathway" id="UPA00034">
    <property type="reaction ID" value="UER00027"/>
</dbReference>
<dbReference type="HAMAP" id="MF_02120">
    <property type="entry name" value="LysA"/>
    <property type="match status" value="1"/>
</dbReference>
<dbReference type="Pfam" id="PF00278">
    <property type="entry name" value="Orn_DAP_Arg_deC"/>
    <property type="match status" value="1"/>
</dbReference>
<gene>
    <name evidence="12" type="primary">lysA</name>
    <name evidence="17" type="ORF">Ga0061069_10258</name>
</gene>
<evidence type="ECO:0000256" key="2">
    <source>
        <dbReference type="ARBA" id="ARBA00022605"/>
    </source>
</evidence>
<dbReference type="SUPFAM" id="SSF50621">
    <property type="entry name" value="Alanine racemase C-terminal domain-like"/>
    <property type="match status" value="1"/>
</dbReference>
<dbReference type="PROSITE" id="PS00879">
    <property type="entry name" value="ODR_DC_2_2"/>
    <property type="match status" value="1"/>
</dbReference>
<dbReference type="InterPro" id="IPR022653">
    <property type="entry name" value="De-COase2_pyr-phos_BS"/>
</dbReference>
<organism evidence="17 18">
    <name type="scientific">Thiomonas bhubaneswarensis</name>
    <dbReference type="NCBI Taxonomy" id="339866"/>
    <lineage>
        <taxon>Bacteria</taxon>
        <taxon>Pseudomonadati</taxon>
        <taxon>Pseudomonadota</taxon>
        <taxon>Betaproteobacteria</taxon>
        <taxon>Burkholderiales</taxon>
        <taxon>Thiomonas</taxon>
    </lineage>
</organism>
<feature type="active site" description="Proton donor" evidence="13">
    <location>
        <position position="358"/>
    </location>
</feature>
<evidence type="ECO:0000256" key="12">
    <source>
        <dbReference type="HAMAP-Rule" id="MF_02120"/>
    </source>
</evidence>
<dbReference type="InterPro" id="IPR022657">
    <property type="entry name" value="De-COase2_CS"/>
</dbReference>
<dbReference type="PANTHER" id="PTHR43727:SF2">
    <property type="entry name" value="GROUP IV DECARBOXYLASE"/>
    <property type="match status" value="1"/>
</dbReference>
<evidence type="ECO:0000256" key="13">
    <source>
        <dbReference type="PIRSR" id="PIRSR600183-50"/>
    </source>
</evidence>
<feature type="binding site" evidence="12">
    <location>
        <position position="332"/>
    </location>
    <ligand>
        <name>substrate</name>
    </ligand>
</feature>
<comment type="cofactor">
    <cofactor evidence="1 12 13 14">
        <name>pyridoxal 5'-phosphate</name>
        <dbReference type="ChEBI" id="CHEBI:597326"/>
    </cofactor>
</comment>
<sequence length="430" mass="46055">MKTITLPNLPGHPHVAYNGPTLQIEQVTASSVAEAFGTPTYVYSRTAIEEAAQRYSQAAAASPVHVALRYAVKANSTLAVLQLLARLGWGFDIVSGGELKRVLAAGGDAAKVVFSGVGKTAEEMRLALDVGVECFNVESPSELAALDRVAQAAGKVARVALRVNPDVDAGTHPYISTGLKTNKFGISQDQATRLALQTAQMGHVKLVGIASHIGSQITTVEPYLDALDKVLDLVEDIERRGAKIEHIDLGGGLGIRYTDETPPTPQQWLQPLLARMVSRGFGHRTVMIEPGRSIVGNAGVLLTRTLFLKSTPAKHFAVVDAGMNDLIRPALYAAEQMVVPAERREGNALKYDLVGPVCESADWLARDRALVLEEGDLLAVLSSGAYGMVMASNYNSRGRPAEVMVEGASTTLIRPRETVEQLYASERLLP</sequence>
<feature type="binding site" evidence="12">
    <location>
        <position position="386"/>
    </location>
    <ligand>
        <name>pyridoxal 5'-phosphate</name>
        <dbReference type="ChEBI" id="CHEBI:597326"/>
    </ligand>
</feature>
<dbReference type="STRING" id="339866.GCA_001418255_00582"/>
<feature type="binding site" evidence="12">
    <location>
        <position position="252"/>
    </location>
    <ligand>
        <name>pyridoxal 5'-phosphate</name>
        <dbReference type="ChEBI" id="CHEBI:597326"/>
    </ligand>
</feature>
<comment type="similarity">
    <text evidence="9 12">Belongs to the Orn/Lys/Arg decarboxylase class-II family. LysA subfamily.</text>
</comment>
<dbReference type="AlphaFoldDB" id="A0A0K6HTV8"/>
<evidence type="ECO:0000259" key="16">
    <source>
        <dbReference type="Pfam" id="PF02784"/>
    </source>
</evidence>
<dbReference type="Pfam" id="PF02784">
    <property type="entry name" value="Orn_Arg_deC_N"/>
    <property type="match status" value="1"/>
</dbReference>
<dbReference type="InterPro" id="IPR000183">
    <property type="entry name" value="Orn/DAP/Arg_de-COase"/>
</dbReference>
<dbReference type="Gene3D" id="3.20.20.10">
    <property type="entry name" value="Alanine racemase"/>
    <property type="match status" value="1"/>
</dbReference>
<dbReference type="Proteomes" id="UP000183649">
    <property type="component" value="Unassembled WGS sequence"/>
</dbReference>
<comment type="catalytic activity">
    <reaction evidence="7 12 14">
        <text>meso-2,6-diaminopimelate + H(+) = L-lysine + CO2</text>
        <dbReference type="Rhea" id="RHEA:15101"/>
        <dbReference type="ChEBI" id="CHEBI:15378"/>
        <dbReference type="ChEBI" id="CHEBI:16526"/>
        <dbReference type="ChEBI" id="CHEBI:32551"/>
        <dbReference type="ChEBI" id="CHEBI:57791"/>
        <dbReference type="EC" id="4.1.1.20"/>
    </reaction>
</comment>
<keyword evidence="2 12" id="KW-0028">Amino-acid biosynthesis</keyword>
<dbReference type="EC" id="4.1.1.20" evidence="10 12"/>
<keyword evidence="6 12" id="KW-0456">Lyase</keyword>
<evidence type="ECO:0000256" key="9">
    <source>
        <dbReference type="ARBA" id="ARBA00060983"/>
    </source>
</evidence>
<dbReference type="NCBIfam" id="TIGR01048">
    <property type="entry name" value="lysA"/>
    <property type="match status" value="1"/>
</dbReference>
<dbReference type="FunFam" id="3.20.20.10:FF:000003">
    <property type="entry name" value="Diaminopimelate decarboxylase"/>
    <property type="match status" value="1"/>
</dbReference>
<proteinExistence type="inferred from homology"/>
<feature type="binding site" evidence="12">
    <location>
        <position position="359"/>
    </location>
    <ligand>
        <name>substrate</name>
    </ligand>
</feature>
<keyword evidence="4 12" id="KW-0663">Pyridoxal phosphate</keyword>
<feature type="binding site" evidence="12">
    <location>
        <position position="292"/>
    </location>
    <ligand>
        <name>substrate</name>
    </ligand>
</feature>
<keyword evidence="18" id="KW-1185">Reference proteome</keyword>
<evidence type="ECO:0000313" key="17">
    <source>
        <dbReference type="EMBL" id="CUA94360.1"/>
    </source>
</evidence>
<evidence type="ECO:0000256" key="4">
    <source>
        <dbReference type="ARBA" id="ARBA00022898"/>
    </source>
</evidence>
<dbReference type="InterPro" id="IPR029066">
    <property type="entry name" value="PLP-binding_barrel"/>
</dbReference>
<evidence type="ECO:0000259" key="15">
    <source>
        <dbReference type="Pfam" id="PF00278"/>
    </source>
</evidence>
<dbReference type="GO" id="GO:0008836">
    <property type="term" value="F:diaminopimelate decarboxylase activity"/>
    <property type="evidence" value="ECO:0007669"/>
    <property type="project" value="UniProtKB-UniRule"/>
</dbReference>
<keyword evidence="3 12" id="KW-0210">Decarboxylase</keyword>
<dbReference type="GO" id="GO:0030170">
    <property type="term" value="F:pyridoxal phosphate binding"/>
    <property type="evidence" value="ECO:0007669"/>
    <property type="project" value="UniProtKB-UniRule"/>
</dbReference>
<feature type="binding site" evidence="12">
    <location>
        <position position="386"/>
    </location>
    <ligand>
        <name>substrate</name>
    </ligand>
</feature>
<dbReference type="InterPro" id="IPR002986">
    <property type="entry name" value="DAP_deCOOHase_LysA"/>
</dbReference>
<evidence type="ECO:0000313" key="18">
    <source>
        <dbReference type="Proteomes" id="UP000183649"/>
    </source>
</evidence>
<comment type="subunit">
    <text evidence="12">Homodimer.</text>
</comment>
<dbReference type="OrthoDB" id="9802241at2"/>
<feature type="binding site" evidence="12">
    <location>
        <begin position="289"/>
        <end position="292"/>
    </location>
    <ligand>
        <name>pyridoxal 5'-phosphate</name>
        <dbReference type="ChEBI" id="CHEBI:597326"/>
    </ligand>
</feature>